<proteinExistence type="predicted"/>
<organism evidence="1 2">
    <name type="scientific">Phialocephala subalpina</name>
    <dbReference type="NCBI Taxonomy" id="576137"/>
    <lineage>
        <taxon>Eukaryota</taxon>
        <taxon>Fungi</taxon>
        <taxon>Dikarya</taxon>
        <taxon>Ascomycota</taxon>
        <taxon>Pezizomycotina</taxon>
        <taxon>Leotiomycetes</taxon>
        <taxon>Helotiales</taxon>
        <taxon>Mollisiaceae</taxon>
        <taxon>Phialocephala</taxon>
        <taxon>Phialocephala fortinii species complex</taxon>
    </lineage>
</organism>
<keyword evidence="2" id="KW-1185">Reference proteome</keyword>
<dbReference type="AlphaFoldDB" id="A0A1L7WQN8"/>
<dbReference type="OrthoDB" id="3344043at2759"/>
<name>A0A1L7WQN8_9HELO</name>
<sequence>MYHTARAASATYAFISWRRGEGKRNGIDVKSALLPNIQHSILVLDHRFLHDTRSSLGIKFVSRSQQGSVDWIALGNLTLTASVSIFARLAAGDVDVRTVAVSHAMAGNFHLSPHGRDRVHNALDSLKSCSAIGDLIYFGFNVQHPICQLAAMDNGYACLALLGALSGLSSSLEAPAMILSELTDVLNTPRHLRPSIRQWRSILSTYSGVFARTNFECVVDFFSRQAGTQSWPGHQPIGVGAVRKVAEILDAFSKLSRGELHAINLSGNATVSWLAAFGYFFLGLHIRIQDAEGTILYQTIDSQSEVHVVVTCGGSPERGTITSAKSYVVENADALISSRNNLFQGRLEWNEIVRYGFGSAGRHIAKAEIHMGILFNSISQIIEAVAIADPALDEELGQGLDKAMDANPNEGVTSLLRQWIGYHEDSRALGLLKFARDTFPELVGLDSEVERFTRVSLHQAMSNYETAFMNFTNSCPCVRSTCRGAEGDPVIQCIANAAEAMVILSWSLSLLNYDLNMRLSKVGINAVYQDWEDHAANLFGRSRIATFLAYLNIDRLMTFAENLFAGRSNVSVRQKRAPTDRVSPLGGTSMFSSRGVCFYLTITSSAELADRPEQSKLLSIIPGVIMASGSGSCYSIVKDAHDPRVTFEAPKPRMISDLGSCGSPSTPDLRIEMVVKETVEELLVSFRFTSSKGSVSGIGPATLVSIILWASGRVPCPRTNRCRGVKSFDQLRAIDGEGTPYNYGEDWGNASVLVRQVINNPISRIAALCTSIYGHRKSTDVDLGLEGNTKGIILRGDECIACCIIQALIETRWNSPKHVIV</sequence>
<protein>
    <submittedName>
        <fullName evidence="1">Uncharacterized protein</fullName>
    </submittedName>
</protein>
<dbReference type="Proteomes" id="UP000184330">
    <property type="component" value="Unassembled WGS sequence"/>
</dbReference>
<reference evidence="1 2" key="1">
    <citation type="submission" date="2016-03" db="EMBL/GenBank/DDBJ databases">
        <authorList>
            <person name="Ploux O."/>
        </authorList>
    </citation>
    <scope>NUCLEOTIDE SEQUENCE [LARGE SCALE GENOMIC DNA]</scope>
    <source>
        <strain evidence="1 2">UAMH 11012</strain>
    </source>
</reference>
<evidence type="ECO:0000313" key="1">
    <source>
        <dbReference type="EMBL" id="CZR55079.1"/>
    </source>
</evidence>
<gene>
    <name evidence="1" type="ORF">PAC_04965</name>
</gene>
<dbReference type="EMBL" id="FJOG01000006">
    <property type="protein sequence ID" value="CZR55079.1"/>
    <property type="molecule type" value="Genomic_DNA"/>
</dbReference>
<accession>A0A1L7WQN8</accession>
<evidence type="ECO:0000313" key="2">
    <source>
        <dbReference type="Proteomes" id="UP000184330"/>
    </source>
</evidence>